<comment type="caution">
    <text evidence="1">The sequence shown here is derived from an EMBL/GenBank/DDBJ whole genome shotgun (WGS) entry which is preliminary data.</text>
</comment>
<dbReference type="RefSeq" id="WP_160905493.1">
    <property type="nucleotide sequence ID" value="NZ_WVHS01000001.1"/>
</dbReference>
<accession>A0A7K1XUP7</accession>
<sequence length="108" mass="12442">MTIIAPPLADPQEMEKSDRLSFDGMIESLEYRDLKLSANEIFELRNFYTSGTARLADDSADFENYKDLLSFHTGELVDSIFIRKADIPKFGSFRDFLRSLCPIYPFCI</sequence>
<evidence type="ECO:0000313" key="1">
    <source>
        <dbReference type="EMBL" id="MXV14527.1"/>
    </source>
</evidence>
<evidence type="ECO:0000313" key="2">
    <source>
        <dbReference type="Proteomes" id="UP000451233"/>
    </source>
</evidence>
<gene>
    <name evidence="1" type="ORF">GS398_04390</name>
</gene>
<proteinExistence type="predicted"/>
<protein>
    <submittedName>
        <fullName evidence="1">Uncharacterized protein</fullName>
    </submittedName>
</protein>
<dbReference type="AlphaFoldDB" id="A0A7K1XUP7"/>
<dbReference type="EMBL" id="WVHS01000001">
    <property type="protein sequence ID" value="MXV14527.1"/>
    <property type="molecule type" value="Genomic_DNA"/>
</dbReference>
<reference evidence="1 2" key="1">
    <citation type="submission" date="2019-11" db="EMBL/GenBank/DDBJ databases">
        <title>Pedobacter sp. HMF7056 Genome sequencing and assembly.</title>
        <authorList>
            <person name="Kang H."/>
            <person name="Kim H."/>
            <person name="Joh K."/>
        </authorList>
    </citation>
    <scope>NUCLEOTIDE SEQUENCE [LARGE SCALE GENOMIC DNA]</scope>
    <source>
        <strain evidence="1 2">HMF7056</strain>
    </source>
</reference>
<dbReference type="Proteomes" id="UP000451233">
    <property type="component" value="Unassembled WGS sequence"/>
</dbReference>
<name>A0A7K1XUP7_9SPHI</name>
<organism evidence="1 2">
    <name type="scientific">Hufsiella ginkgonis</name>
    <dbReference type="NCBI Taxonomy" id="2695274"/>
    <lineage>
        <taxon>Bacteria</taxon>
        <taxon>Pseudomonadati</taxon>
        <taxon>Bacteroidota</taxon>
        <taxon>Sphingobacteriia</taxon>
        <taxon>Sphingobacteriales</taxon>
        <taxon>Sphingobacteriaceae</taxon>
        <taxon>Hufsiella</taxon>
    </lineage>
</organism>
<keyword evidence="2" id="KW-1185">Reference proteome</keyword>